<dbReference type="Proteomes" id="UP001223586">
    <property type="component" value="Unassembled WGS sequence"/>
</dbReference>
<keyword evidence="1" id="KW-0472">Membrane</keyword>
<proteinExistence type="predicted"/>
<feature type="transmembrane region" description="Helical" evidence="1">
    <location>
        <begin position="57"/>
        <end position="75"/>
    </location>
</feature>
<name>A0ABT9WTT5_9BACI</name>
<protein>
    <submittedName>
        <fullName evidence="2">Uncharacterized protein</fullName>
    </submittedName>
</protein>
<dbReference type="RefSeq" id="WP_307230079.1">
    <property type="nucleotide sequence ID" value="NZ_JAUSTT010000015.1"/>
</dbReference>
<sequence length="109" mass="12212">MLYNVLLTHIDCDNILIIRIVENGEIMNILKLMSSGFLLNIIIYFFMLGIKRGKQKALKALFISTAAVLLFSFLIGGWTGMGIGVISLGMFMAYLVVLVFVKIIKRNPL</sequence>
<feature type="transmembrane region" description="Helical" evidence="1">
    <location>
        <begin position="81"/>
        <end position="101"/>
    </location>
</feature>
<reference evidence="2 3" key="1">
    <citation type="submission" date="2023-07" db="EMBL/GenBank/DDBJ databases">
        <title>Genomic Encyclopedia of Type Strains, Phase IV (KMG-IV): sequencing the most valuable type-strain genomes for metagenomic binning, comparative biology and taxonomic classification.</title>
        <authorList>
            <person name="Goeker M."/>
        </authorList>
    </citation>
    <scope>NUCLEOTIDE SEQUENCE [LARGE SCALE GENOMIC DNA]</scope>
    <source>
        <strain evidence="2 3">DSM 23837</strain>
    </source>
</reference>
<keyword evidence="1" id="KW-0812">Transmembrane</keyword>
<feature type="transmembrane region" description="Helical" evidence="1">
    <location>
        <begin position="29"/>
        <end position="50"/>
    </location>
</feature>
<organism evidence="2 3">
    <name type="scientific">Bacillus chungangensis</name>
    <dbReference type="NCBI Taxonomy" id="587633"/>
    <lineage>
        <taxon>Bacteria</taxon>
        <taxon>Bacillati</taxon>
        <taxon>Bacillota</taxon>
        <taxon>Bacilli</taxon>
        <taxon>Bacillales</taxon>
        <taxon>Bacillaceae</taxon>
        <taxon>Bacillus</taxon>
    </lineage>
</organism>
<comment type="caution">
    <text evidence="2">The sequence shown here is derived from an EMBL/GenBank/DDBJ whole genome shotgun (WGS) entry which is preliminary data.</text>
</comment>
<evidence type="ECO:0000313" key="3">
    <source>
        <dbReference type="Proteomes" id="UP001223586"/>
    </source>
</evidence>
<evidence type="ECO:0000256" key="1">
    <source>
        <dbReference type="SAM" id="Phobius"/>
    </source>
</evidence>
<gene>
    <name evidence="2" type="ORF">J2S08_002569</name>
</gene>
<accession>A0ABT9WTT5</accession>
<evidence type="ECO:0000313" key="2">
    <source>
        <dbReference type="EMBL" id="MDQ0176711.1"/>
    </source>
</evidence>
<keyword evidence="1" id="KW-1133">Transmembrane helix</keyword>
<keyword evidence="3" id="KW-1185">Reference proteome</keyword>
<dbReference type="EMBL" id="JAUSTT010000015">
    <property type="protein sequence ID" value="MDQ0176711.1"/>
    <property type="molecule type" value="Genomic_DNA"/>
</dbReference>